<keyword evidence="1" id="KW-0812">Transmembrane</keyword>
<name>A0A9J7EWF8_SPOLT</name>
<dbReference type="GeneID" id="111364377"/>
<protein>
    <submittedName>
        <fullName evidence="3">Uncharacterized protein LOC111364377</fullName>
    </submittedName>
</protein>
<proteinExistence type="predicted"/>
<evidence type="ECO:0000256" key="1">
    <source>
        <dbReference type="SAM" id="Phobius"/>
    </source>
</evidence>
<organism evidence="2 3">
    <name type="scientific">Spodoptera litura</name>
    <name type="common">Asian cotton leafworm</name>
    <dbReference type="NCBI Taxonomy" id="69820"/>
    <lineage>
        <taxon>Eukaryota</taxon>
        <taxon>Metazoa</taxon>
        <taxon>Ecdysozoa</taxon>
        <taxon>Arthropoda</taxon>
        <taxon>Hexapoda</taxon>
        <taxon>Insecta</taxon>
        <taxon>Pterygota</taxon>
        <taxon>Neoptera</taxon>
        <taxon>Endopterygota</taxon>
        <taxon>Lepidoptera</taxon>
        <taxon>Glossata</taxon>
        <taxon>Ditrysia</taxon>
        <taxon>Noctuoidea</taxon>
        <taxon>Noctuidae</taxon>
        <taxon>Amphipyrinae</taxon>
        <taxon>Spodoptera</taxon>
    </lineage>
</organism>
<evidence type="ECO:0000313" key="2">
    <source>
        <dbReference type="Proteomes" id="UP000301870"/>
    </source>
</evidence>
<feature type="non-terminal residue" evidence="3">
    <location>
        <position position="393"/>
    </location>
</feature>
<gene>
    <name evidence="3" type="primary">LOC111364377</name>
</gene>
<accession>A0A9J7EWF8</accession>
<dbReference type="Proteomes" id="UP000301870">
    <property type="component" value="Unplaced"/>
</dbReference>
<dbReference type="Pfam" id="PF12259">
    <property type="entry name" value="Baculo_F"/>
    <property type="match status" value="1"/>
</dbReference>
<dbReference type="InterPro" id="IPR022048">
    <property type="entry name" value="Envelope_fusion-like"/>
</dbReference>
<feature type="non-terminal residue" evidence="3">
    <location>
        <position position="1"/>
    </location>
</feature>
<dbReference type="OrthoDB" id="6624493at2759"/>
<dbReference type="KEGG" id="sliu:111364377"/>
<sequence length="393" mass="45181">LLNIIESSLLTISNFLDTTLSSILFSKVNILHPSVISPLDLYNELFKHSNQINKRIDFPVTLNIQNIHSLIDVSKLSSYFYNNKVIFVLRIPLITPDKFVVYKNIPLPTPHDESHRTFALIKPSNSYIALSDDRLHYAMLDNFDNCKMINNNYSICESITIYSSVSNPNCESKLLTEVILSLPSECISKILYGQIDIWQKLLNNKWIYVQSNKSKLTIKCNDVIHDYSIEGTGILKLTNNCIGYSKTIQLIPTNSYSFIIKSPLNINFDITSDDCCKRDILNESLPHLSPISISKINLDSLKYATHQMDNLENELNNIEKQSHFIKYGSYYSTFTYILIVCLFLFLMYKIYRYFKNKTSNSVCCIQIFNGCYNTKSTNKKSKVSNSIEMTEIS</sequence>
<keyword evidence="2" id="KW-1185">Reference proteome</keyword>
<dbReference type="RefSeq" id="XP_022836992.1">
    <property type="nucleotide sequence ID" value="XM_022981224.1"/>
</dbReference>
<keyword evidence="1" id="KW-0472">Membrane</keyword>
<reference evidence="3" key="1">
    <citation type="submission" date="2025-08" db="UniProtKB">
        <authorList>
            <consortium name="RefSeq"/>
        </authorList>
    </citation>
    <scope>IDENTIFICATION</scope>
    <source>
        <strain evidence="3">Ishihara</strain>
        <tissue evidence="3">Whole body</tissue>
    </source>
</reference>
<dbReference type="AlphaFoldDB" id="A0A9J7EWF8"/>
<feature type="transmembrane region" description="Helical" evidence="1">
    <location>
        <begin position="330"/>
        <end position="351"/>
    </location>
</feature>
<evidence type="ECO:0000313" key="3">
    <source>
        <dbReference type="RefSeq" id="XP_022836992.1"/>
    </source>
</evidence>
<keyword evidence="1" id="KW-1133">Transmembrane helix</keyword>